<comment type="subcellular location">
    <subcellularLocation>
        <location evidence="1">Cell envelope</location>
    </subcellularLocation>
</comment>
<evidence type="ECO:0000256" key="2">
    <source>
        <dbReference type="ARBA" id="ARBA00008814"/>
    </source>
</evidence>
<feature type="compositionally biased region" description="Polar residues" evidence="5">
    <location>
        <begin position="34"/>
        <end position="44"/>
    </location>
</feature>
<dbReference type="InterPro" id="IPR051313">
    <property type="entry name" value="Bact_iron-sidero_bind"/>
</dbReference>
<gene>
    <name evidence="8" type="ORF">GCM10010969_39910</name>
</gene>
<comment type="caution">
    <text evidence="8">The sequence shown here is derived from an EMBL/GenBank/DDBJ whole genome shotgun (WGS) entry which is preliminary data.</text>
</comment>
<feature type="chain" id="PRO_5046614006" evidence="6">
    <location>
        <begin position="21"/>
        <end position="336"/>
    </location>
</feature>
<keyword evidence="4 6" id="KW-0732">Signal</keyword>
<evidence type="ECO:0000313" key="8">
    <source>
        <dbReference type="EMBL" id="GGO09459.1"/>
    </source>
</evidence>
<protein>
    <submittedName>
        <fullName evidence="8">Ferrichrome ABC transporter substrate-binding protein</fullName>
    </submittedName>
</protein>
<evidence type="ECO:0000256" key="3">
    <source>
        <dbReference type="ARBA" id="ARBA00022448"/>
    </source>
</evidence>
<evidence type="ECO:0000259" key="7">
    <source>
        <dbReference type="PROSITE" id="PS50983"/>
    </source>
</evidence>
<comment type="similarity">
    <text evidence="2">Belongs to the bacterial solute-binding protein 8 family.</text>
</comment>
<reference evidence="9" key="1">
    <citation type="journal article" date="2019" name="Int. J. Syst. Evol. Microbiol.">
        <title>The Global Catalogue of Microorganisms (GCM) 10K type strain sequencing project: providing services to taxonomists for standard genome sequencing and annotation.</title>
        <authorList>
            <consortium name="The Broad Institute Genomics Platform"/>
            <consortium name="The Broad Institute Genome Sequencing Center for Infectious Disease"/>
            <person name="Wu L."/>
            <person name="Ma J."/>
        </authorList>
    </citation>
    <scope>NUCLEOTIDE SEQUENCE [LARGE SCALE GENOMIC DNA]</scope>
    <source>
        <strain evidence="9">CGMCC 1.6964</strain>
    </source>
</reference>
<evidence type="ECO:0000256" key="6">
    <source>
        <dbReference type="SAM" id="SignalP"/>
    </source>
</evidence>
<evidence type="ECO:0000256" key="4">
    <source>
        <dbReference type="ARBA" id="ARBA00022729"/>
    </source>
</evidence>
<feature type="domain" description="Fe/B12 periplasmic-binding" evidence="7">
    <location>
        <begin position="68"/>
        <end position="336"/>
    </location>
</feature>
<dbReference type="SUPFAM" id="SSF53807">
    <property type="entry name" value="Helical backbone' metal receptor"/>
    <property type="match status" value="1"/>
</dbReference>
<dbReference type="CDD" id="cd01146">
    <property type="entry name" value="FhuD"/>
    <property type="match status" value="1"/>
</dbReference>
<proteinExistence type="inferred from homology"/>
<keyword evidence="3" id="KW-0813">Transport</keyword>
<sequence>MIKKGWKHMLLLSAFTMTLAGCGSSAGSSTAATVPSTQANTGSEAQAAGPITIKHDGEDVTLDKPAERVVSLEWTYTENLIALGVQPVGNADNVQYKQYITSEAALDDGVTDVGMRGEPNLETIASLKPDLIIANATEDNKLYKQLQNIAPTIQFDLYSGDGYSYERMEETFNRIAGAVGREDQAKKVLSDLDQHYADAKQKLEAAGKSDFHYALTQAFTSQNAATLRMFSDNSVVAGTLAKVGLINDWQPEKMESYGFSTVGIEALKEVQDTNFLYITQPDDEIFGTAMADNTVWNGLNFVKEKRVYPLDSTLWTFGGPVSSKVLVDGVVGAIVK</sequence>
<dbReference type="InterPro" id="IPR002491">
    <property type="entry name" value="ABC_transptr_periplasmic_BD"/>
</dbReference>
<dbReference type="Proteomes" id="UP000606653">
    <property type="component" value="Unassembled WGS sequence"/>
</dbReference>
<name>A0ABQ2LBS9_9BACL</name>
<dbReference type="EMBL" id="BMLN01000019">
    <property type="protein sequence ID" value="GGO09459.1"/>
    <property type="molecule type" value="Genomic_DNA"/>
</dbReference>
<evidence type="ECO:0000256" key="1">
    <source>
        <dbReference type="ARBA" id="ARBA00004196"/>
    </source>
</evidence>
<dbReference type="PROSITE" id="PS50983">
    <property type="entry name" value="FE_B12_PBP"/>
    <property type="match status" value="1"/>
</dbReference>
<evidence type="ECO:0000313" key="9">
    <source>
        <dbReference type="Proteomes" id="UP000606653"/>
    </source>
</evidence>
<evidence type="ECO:0000256" key="5">
    <source>
        <dbReference type="SAM" id="MobiDB-lite"/>
    </source>
</evidence>
<keyword evidence="9" id="KW-1185">Reference proteome</keyword>
<dbReference type="PANTHER" id="PTHR30532:SF29">
    <property type="entry name" value="FE(3+) DICITRATE-BINDING PERIPLASMIC PROTEIN"/>
    <property type="match status" value="1"/>
</dbReference>
<feature type="signal peptide" evidence="6">
    <location>
        <begin position="1"/>
        <end position="20"/>
    </location>
</feature>
<dbReference type="Pfam" id="PF01497">
    <property type="entry name" value="Peripla_BP_2"/>
    <property type="match status" value="1"/>
</dbReference>
<accession>A0ABQ2LBS9</accession>
<dbReference type="PANTHER" id="PTHR30532">
    <property type="entry name" value="IRON III DICITRATE-BINDING PERIPLASMIC PROTEIN"/>
    <property type="match status" value="1"/>
</dbReference>
<feature type="region of interest" description="Disordered" evidence="5">
    <location>
        <begin position="27"/>
        <end position="50"/>
    </location>
</feature>
<dbReference type="PROSITE" id="PS51257">
    <property type="entry name" value="PROKAR_LIPOPROTEIN"/>
    <property type="match status" value="1"/>
</dbReference>
<organism evidence="8 9">
    <name type="scientific">Saccharibacillus kuerlensis</name>
    <dbReference type="NCBI Taxonomy" id="459527"/>
    <lineage>
        <taxon>Bacteria</taxon>
        <taxon>Bacillati</taxon>
        <taxon>Bacillota</taxon>
        <taxon>Bacilli</taxon>
        <taxon>Bacillales</taxon>
        <taxon>Paenibacillaceae</taxon>
        <taxon>Saccharibacillus</taxon>
    </lineage>
</organism>
<dbReference type="Gene3D" id="3.40.50.1980">
    <property type="entry name" value="Nitrogenase molybdenum iron protein domain"/>
    <property type="match status" value="2"/>
</dbReference>